<dbReference type="AlphaFoldDB" id="A0A0A9EN34"/>
<feature type="transmembrane region" description="Helical" evidence="1">
    <location>
        <begin position="21"/>
        <end position="43"/>
    </location>
</feature>
<evidence type="ECO:0000313" key="2">
    <source>
        <dbReference type="EMBL" id="JAD99275.1"/>
    </source>
</evidence>
<reference evidence="2" key="1">
    <citation type="submission" date="2014-09" db="EMBL/GenBank/DDBJ databases">
        <authorList>
            <person name="Magalhaes I.L.F."/>
            <person name="Oliveira U."/>
            <person name="Santos F.R."/>
            <person name="Vidigal T.H.D.A."/>
            <person name="Brescovit A.D."/>
            <person name="Santos A.J."/>
        </authorList>
    </citation>
    <scope>NUCLEOTIDE SEQUENCE</scope>
    <source>
        <tissue evidence="2">Shoot tissue taken approximately 20 cm above the soil surface</tissue>
    </source>
</reference>
<sequence>MDAKRRDEEARRFVVLTLLKMFYIFPIYFWLLLYCLLNMTVVIDVSESYTSLGKLELGLESIGAPGNIMSV</sequence>
<dbReference type="EMBL" id="GBRH01198620">
    <property type="protein sequence ID" value="JAD99275.1"/>
    <property type="molecule type" value="Transcribed_RNA"/>
</dbReference>
<keyword evidence="1" id="KW-1133">Transmembrane helix</keyword>
<keyword evidence="1" id="KW-0472">Membrane</keyword>
<protein>
    <submittedName>
        <fullName evidence="2">Uncharacterized protein</fullName>
    </submittedName>
</protein>
<evidence type="ECO:0000256" key="1">
    <source>
        <dbReference type="SAM" id="Phobius"/>
    </source>
</evidence>
<organism evidence="2">
    <name type="scientific">Arundo donax</name>
    <name type="common">Giant reed</name>
    <name type="synonym">Donax arundinaceus</name>
    <dbReference type="NCBI Taxonomy" id="35708"/>
    <lineage>
        <taxon>Eukaryota</taxon>
        <taxon>Viridiplantae</taxon>
        <taxon>Streptophyta</taxon>
        <taxon>Embryophyta</taxon>
        <taxon>Tracheophyta</taxon>
        <taxon>Spermatophyta</taxon>
        <taxon>Magnoliopsida</taxon>
        <taxon>Liliopsida</taxon>
        <taxon>Poales</taxon>
        <taxon>Poaceae</taxon>
        <taxon>PACMAD clade</taxon>
        <taxon>Arundinoideae</taxon>
        <taxon>Arundineae</taxon>
        <taxon>Arundo</taxon>
    </lineage>
</organism>
<reference evidence="2" key="2">
    <citation type="journal article" date="2015" name="Data Brief">
        <title>Shoot transcriptome of the giant reed, Arundo donax.</title>
        <authorList>
            <person name="Barrero R.A."/>
            <person name="Guerrero F.D."/>
            <person name="Moolhuijzen P."/>
            <person name="Goolsby J.A."/>
            <person name="Tidwell J."/>
            <person name="Bellgard S.E."/>
            <person name="Bellgard M.I."/>
        </authorList>
    </citation>
    <scope>NUCLEOTIDE SEQUENCE</scope>
    <source>
        <tissue evidence="2">Shoot tissue taken approximately 20 cm above the soil surface</tissue>
    </source>
</reference>
<keyword evidence="1" id="KW-0812">Transmembrane</keyword>
<name>A0A0A9EN34_ARUDO</name>
<proteinExistence type="predicted"/>
<accession>A0A0A9EN34</accession>